<evidence type="ECO:0000256" key="1">
    <source>
        <dbReference type="SAM" id="MobiDB-lite"/>
    </source>
</evidence>
<dbReference type="Pfam" id="PF14344">
    <property type="entry name" value="DUF4397"/>
    <property type="match status" value="1"/>
</dbReference>
<feature type="region of interest" description="Disordered" evidence="1">
    <location>
        <begin position="29"/>
        <end position="73"/>
    </location>
</feature>
<gene>
    <name evidence="3" type="ORF">NDI79_12840</name>
</gene>
<name>A0ABU2G2P9_9EURY</name>
<accession>A0ABU2G2P9</accession>
<comment type="caution">
    <text evidence="3">The sequence shown here is derived from an EMBL/GenBank/DDBJ whole genome shotgun (WGS) entry which is preliminary data.</text>
</comment>
<dbReference type="EMBL" id="JAMQOQ010000003">
    <property type="protein sequence ID" value="MDS0295060.1"/>
    <property type="molecule type" value="Genomic_DNA"/>
</dbReference>
<proteinExistence type="predicted"/>
<evidence type="ECO:0000313" key="4">
    <source>
        <dbReference type="Proteomes" id="UP001254813"/>
    </source>
</evidence>
<keyword evidence="4" id="KW-1185">Reference proteome</keyword>
<dbReference type="InterPro" id="IPR025510">
    <property type="entry name" value="DUF4397"/>
</dbReference>
<feature type="compositionally biased region" description="Low complexity" evidence="1">
    <location>
        <begin position="37"/>
        <end position="52"/>
    </location>
</feature>
<evidence type="ECO:0000259" key="2">
    <source>
        <dbReference type="Pfam" id="PF14344"/>
    </source>
</evidence>
<organism evidence="3 4">
    <name type="scientific">Halogeometricum luteum</name>
    <dbReference type="NCBI Taxonomy" id="2950537"/>
    <lineage>
        <taxon>Archaea</taxon>
        <taxon>Methanobacteriati</taxon>
        <taxon>Methanobacteriota</taxon>
        <taxon>Stenosarchaea group</taxon>
        <taxon>Halobacteria</taxon>
        <taxon>Halobacteriales</taxon>
        <taxon>Haloferacaceae</taxon>
        <taxon>Halogeometricum</taxon>
    </lineage>
</organism>
<sequence length="282" mass="28461">MNSDDSETTRRRALIGIGTGLAVGLAGCMGGGGGTETEGSTATETEMSTEMASETEMETETESGDGTGTEGESASVRVAHVAPNAPNVDVYVDDSAVLEDVPFGAVSEYLAVPAGERQVRITAAGDPDTVVFEGAVPVEAGMMYTVAATGEIGDMADQAFEPLVLQGDGSTPGGDMARVRLVHASPDAPAVDVTLASNGDAVFDGVAYGESSTTTVPAGDYTLEVRGDTEGNDGDVAASFDVSLSGGQAYTAFAAGYLTPDDEPADTAFDLIVAQDTQGMSG</sequence>
<protein>
    <submittedName>
        <fullName evidence="3">DUF4397 domain-containing protein</fullName>
    </submittedName>
</protein>
<dbReference type="Proteomes" id="UP001254813">
    <property type="component" value="Unassembled WGS sequence"/>
</dbReference>
<evidence type="ECO:0000313" key="3">
    <source>
        <dbReference type="EMBL" id="MDS0295060.1"/>
    </source>
</evidence>
<feature type="compositionally biased region" description="Acidic residues" evidence="1">
    <location>
        <begin position="53"/>
        <end position="63"/>
    </location>
</feature>
<reference evidence="3 4" key="1">
    <citation type="submission" date="2022-06" db="EMBL/GenBank/DDBJ databases">
        <title>Halogeometricum sp. a new haloarchaeum isolate from saline soil.</title>
        <authorList>
            <person name="Strakova D."/>
            <person name="Galisteo C."/>
            <person name="Sanchez-Porro C."/>
            <person name="Ventosa A."/>
        </authorList>
    </citation>
    <scope>NUCLEOTIDE SEQUENCE [LARGE SCALE GENOMIC DNA]</scope>
    <source>
        <strain evidence="4">S3BR25-2</strain>
    </source>
</reference>
<feature type="domain" description="DUF4397" evidence="2">
    <location>
        <begin position="74"/>
        <end position="194"/>
    </location>
</feature>